<dbReference type="InterPro" id="IPR000014">
    <property type="entry name" value="PAS"/>
</dbReference>
<dbReference type="SMART" id="SM00091">
    <property type="entry name" value="PAS"/>
    <property type="match status" value="2"/>
</dbReference>
<feature type="region of interest" description="Disordered" evidence="1">
    <location>
        <begin position="580"/>
        <end position="638"/>
    </location>
</feature>
<dbReference type="EMBL" id="CACVBS010000067">
    <property type="protein sequence ID" value="CAA7268294.1"/>
    <property type="molecule type" value="Genomic_DNA"/>
</dbReference>
<name>A0A8S0VZB0_CYCAE</name>
<gene>
    <name evidence="3" type="ORF">AAE3_LOCUS10474</name>
</gene>
<dbReference type="Pfam" id="PF08447">
    <property type="entry name" value="PAS_3"/>
    <property type="match status" value="1"/>
</dbReference>
<dbReference type="Gene3D" id="3.30.450.20">
    <property type="entry name" value="PAS domain"/>
    <property type="match status" value="1"/>
</dbReference>
<dbReference type="PROSITE" id="PS50112">
    <property type="entry name" value="PAS"/>
    <property type="match status" value="1"/>
</dbReference>
<dbReference type="AlphaFoldDB" id="A0A8S0VZB0"/>
<dbReference type="InterPro" id="IPR013655">
    <property type="entry name" value="PAS_fold_3"/>
</dbReference>
<feature type="compositionally biased region" description="Low complexity" evidence="1">
    <location>
        <begin position="613"/>
        <end position="634"/>
    </location>
</feature>
<sequence>MSKELRRLLADPAFLRSIHITTSTTIPAPPSSSASATAASHEDAITGGSNHLLHLILLELAPAFVHVVSLKGDFLYVGPSVRRVLGYEPEEMVGTSISKYAHPEDVVPLMRELKESSAMGTAVPTTANGEFSHAAPHSAGKPRSVDLLFRAKTKMGRYVWVECRGRLHVEPGKGRKAIILSGRAREMMNLKWEDVNRAGGLAKGVRVRVPPAALQVQEVKPKDGKQHQQQAWRTVDQEVWGMLSGEGKETMVFASVGRGVEDVLGWTEAELLGRSVLEVVLDEGAANVIGGFVATMRAYQKQQRLPSLRALGLADAGRVKKVRAPLRRKDGGVADVWFIVYRADPDTEENEESGSGSGGMVDERREREMTIAPAPLVYQIRLVDAATVVAGADSVVSLPSMAKSAASASPANRPSPSSSTTSSSSSSLAGAVQPSPLSPISPSSTMAASPPSTTAATSSTATTMPSVDMFEELAIAKGSSWQYELQQLRFANVRLQEELSALEAAEAGGAGAGAGGAEASVSPPRRVSDPPPPVSTVQPQDMDMGIPSPPTGYSPTGYSYADASSSFAAYMDQTLPSPHLFMQRAPLPPPQQQHQQPPLSHQYPPPPLPPPTTTAYAPQHQQIQSHSQSPYSIQAMPGVAPLPSLQRQHQLPLPQQQRRLPQRAVPPLPRHQHSMPMAPLPMVQQDWNGVMTTAPLGSVSGYVGVNSGSGLKRPWDAVEP</sequence>
<feature type="region of interest" description="Disordered" evidence="1">
    <location>
        <begin position="406"/>
        <end position="461"/>
    </location>
</feature>
<dbReference type="SUPFAM" id="SSF55785">
    <property type="entry name" value="PYP-like sensor domain (PAS domain)"/>
    <property type="match status" value="1"/>
</dbReference>
<keyword evidence="4" id="KW-1185">Reference proteome</keyword>
<reference evidence="3 4" key="1">
    <citation type="submission" date="2020-01" db="EMBL/GenBank/DDBJ databases">
        <authorList>
            <person name="Gupta K D."/>
        </authorList>
    </citation>
    <scope>NUCLEOTIDE SEQUENCE [LARGE SCALE GENOMIC DNA]</scope>
</reference>
<feature type="compositionally biased region" description="Pro residues" evidence="1">
    <location>
        <begin position="603"/>
        <end position="612"/>
    </location>
</feature>
<dbReference type="CDD" id="cd00130">
    <property type="entry name" value="PAS"/>
    <property type="match status" value="1"/>
</dbReference>
<evidence type="ECO:0000256" key="1">
    <source>
        <dbReference type="SAM" id="MobiDB-lite"/>
    </source>
</evidence>
<organism evidence="3 4">
    <name type="scientific">Cyclocybe aegerita</name>
    <name type="common">Black poplar mushroom</name>
    <name type="synonym">Agrocybe aegerita</name>
    <dbReference type="NCBI Taxonomy" id="1973307"/>
    <lineage>
        <taxon>Eukaryota</taxon>
        <taxon>Fungi</taxon>
        <taxon>Dikarya</taxon>
        <taxon>Basidiomycota</taxon>
        <taxon>Agaricomycotina</taxon>
        <taxon>Agaricomycetes</taxon>
        <taxon>Agaricomycetidae</taxon>
        <taxon>Agaricales</taxon>
        <taxon>Agaricineae</taxon>
        <taxon>Bolbitiaceae</taxon>
        <taxon>Cyclocybe</taxon>
    </lineage>
</organism>
<dbReference type="Proteomes" id="UP000467700">
    <property type="component" value="Unassembled WGS sequence"/>
</dbReference>
<dbReference type="InterPro" id="IPR035965">
    <property type="entry name" value="PAS-like_dom_sf"/>
</dbReference>
<feature type="region of interest" description="Disordered" evidence="1">
    <location>
        <begin position="509"/>
        <end position="557"/>
    </location>
</feature>
<evidence type="ECO:0000313" key="3">
    <source>
        <dbReference type="EMBL" id="CAA7268294.1"/>
    </source>
</evidence>
<accession>A0A8S0VZB0</accession>
<evidence type="ECO:0000259" key="2">
    <source>
        <dbReference type="PROSITE" id="PS50112"/>
    </source>
</evidence>
<feature type="compositionally biased region" description="Low complexity" evidence="1">
    <location>
        <begin position="592"/>
        <end position="602"/>
    </location>
</feature>
<dbReference type="NCBIfam" id="TIGR00229">
    <property type="entry name" value="sensory_box"/>
    <property type="match status" value="1"/>
</dbReference>
<proteinExistence type="predicted"/>
<protein>
    <recommendedName>
        <fullName evidence="2">PAS domain-containing protein</fullName>
    </recommendedName>
</protein>
<comment type="caution">
    <text evidence="3">The sequence shown here is derived from an EMBL/GenBank/DDBJ whole genome shotgun (WGS) entry which is preliminary data.</text>
</comment>
<dbReference type="OrthoDB" id="447251at2759"/>
<evidence type="ECO:0000313" key="4">
    <source>
        <dbReference type="Proteomes" id="UP000467700"/>
    </source>
</evidence>
<feature type="domain" description="PAS" evidence="2">
    <location>
        <begin position="57"/>
        <end position="120"/>
    </location>
</feature>